<evidence type="ECO:0000313" key="7">
    <source>
        <dbReference type="EMBL" id="EUJ31771.1"/>
    </source>
</evidence>
<reference evidence="7 8" key="1">
    <citation type="journal article" date="2014" name="Int. J. Syst. Evol. Microbiol.">
        <title>Listeria floridensis sp. nov., Listeria aquatica sp. nov., Listeria cornellensis sp. nov., Listeria riparia sp. nov. and Listeria grandensis sp. nov., from agricultural and natural environments.</title>
        <authorList>
            <person name="den Bakker H.C."/>
            <person name="Warchocki S."/>
            <person name="Wright E.M."/>
            <person name="Allred A.F."/>
            <person name="Ahlstrom C."/>
            <person name="Manuel C.S."/>
            <person name="Stasiewicz M.J."/>
            <person name="Burrell A."/>
            <person name="Roof S."/>
            <person name="Strawn L."/>
            <person name="Fortes E.D."/>
            <person name="Nightingale K.K."/>
            <person name="Kephart D."/>
            <person name="Wiedmann M."/>
        </authorList>
    </citation>
    <scope>NUCLEOTIDE SEQUENCE [LARGE SCALE GENOMIC DNA]</scope>
    <source>
        <strain evidence="7 8">FSL S10-1187</strain>
    </source>
</reference>
<protein>
    <recommendedName>
        <fullName evidence="6">Type II secretion system protein GspF domain-containing protein</fullName>
    </recommendedName>
</protein>
<dbReference type="InterPro" id="IPR042094">
    <property type="entry name" value="T2SS_GspF_sf"/>
</dbReference>
<keyword evidence="4" id="KW-1133">Transmembrane helix</keyword>
<comment type="caution">
    <text evidence="7">The sequence shown here is derived from an EMBL/GenBank/DDBJ whole genome shotgun (WGS) entry which is preliminary data.</text>
</comment>
<keyword evidence="3" id="KW-0812">Transmembrane</keyword>
<name>A0ABN0REX0_9LIST</name>
<comment type="subcellular location">
    <subcellularLocation>
        <location evidence="1">Cell membrane</location>
        <topology evidence="1">Multi-pass membrane protein</topology>
    </subcellularLocation>
</comment>
<keyword evidence="5" id="KW-0472">Membrane</keyword>
<dbReference type="RefSeq" id="WP_277619770.1">
    <property type="nucleotide sequence ID" value="NZ_AODF01000015.1"/>
</dbReference>
<dbReference type="EMBL" id="AODF01000015">
    <property type="protein sequence ID" value="EUJ31771.1"/>
    <property type="molecule type" value="Genomic_DNA"/>
</dbReference>
<accession>A0ABN0REX0</accession>
<gene>
    <name evidence="7" type="ORF">MFLO_08167</name>
</gene>
<dbReference type="Gene3D" id="1.20.81.30">
    <property type="entry name" value="Type II secretion system (T2SS), domain F"/>
    <property type="match status" value="1"/>
</dbReference>
<evidence type="ECO:0000256" key="3">
    <source>
        <dbReference type="ARBA" id="ARBA00022692"/>
    </source>
</evidence>
<dbReference type="Proteomes" id="UP000019249">
    <property type="component" value="Unassembled WGS sequence"/>
</dbReference>
<feature type="domain" description="Type II secretion system protein GspF" evidence="6">
    <location>
        <begin position="7"/>
        <end position="97"/>
    </location>
</feature>
<dbReference type="Pfam" id="PF00482">
    <property type="entry name" value="T2SSF"/>
    <property type="match status" value="1"/>
</dbReference>
<sequence>MNDDGDFLIRLAELLDQGFSIEVAISYLSITSPKERLRYKQILTSLEQGNTFYTAIKQANFPEFISAPIFYAAEHGYFTKTLHECGTLLKKKSRTRKNT</sequence>
<evidence type="ECO:0000256" key="2">
    <source>
        <dbReference type="ARBA" id="ARBA00022475"/>
    </source>
</evidence>
<evidence type="ECO:0000313" key="8">
    <source>
        <dbReference type="Proteomes" id="UP000019249"/>
    </source>
</evidence>
<proteinExistence type="predicted"/>
<keyword evidence="8" id="KW-1185">Reference proteome</keyword>
<dbReference type="InterPro" id="IPR018076">
    <property type="entry name" value="T2SS_GspF_dom"/>
</dbReference>
<keyword evidence="2" id="KW-1003">Cell membrane</keyword>
<evidence type="ECO:0000256" key="4">
    <source>
        <dbReference type="ARBA" id="ARBA00022989"/>
    </source>
</evidence>
<organism evidence="7 8">
    <name type="scientific">Listeria floridensis FSL S10-1187</name>
    <dbReference type="NCBI Taxonomy" id="1265817"/>
    <lineage>
        <taxon>Bacteria</taxon>
        <taxon>Bacillati</taxon>
        <taxon>Bacillota</taxon>
        <taxon>Bacilli</taxon>
        <taxon>Bacillales</taxon>
        <taxon>Listeriaceae</taxon>
        <taxon>Listeria</taxon>
    </lineage>
</organism>
<evidence type="ECO:0000259" key="6">
    <source>
        <dbReference type="Pfam" id="PF00482"/>
    </source>
</evidence>
<evidence type="ECO:0000256" key="5">
    <source>
        <dbReference type="ARBA" id="ARBA00023136"/>
    </source>
</evidence>
<evidence type="ECO:0000256" key="1">
    <source>
        <dbReference type="ARBA" id="ARBA00004651"/>
    </source>
</evidence>